<dbReference type="EMBL" id="DQ491002">
    <property type="protein sequence ID" value="ABT14571.1"/>
    <property type="molecule type" value="Genomic_DNA"/>
</dbReference>
<evidence type="ECO:0000313" key="1">
    <source>
        <dbReference type="EMBL" id="ABT14571.1"/>
    </source>
</evidence>
<dbReference type="GeneID" id="5659337"/>
<dbReference type="RefSeq" id="YP_001497368.1">
    <property type="nucleotide sequence ID" value="NC_009898.1"/>
</dbReference>
<name>A7IW47_PBCVN</name>
<dbReference type="KEGG" id="vg:5659337"/>
<sequence length="67" mass="7414">MLPSDPAQTMWLNAELLFLFASVLKIVPEYVVLFETTCPTTTEESNERLSIPCGPSVAIVSVPFKKL</sequence>
<accession>A7IW47</accession>
<dbReference type="Proteomes" id="UP000202419">
    <property type="component" value="Segment"/>
</dbReference>
<organism evidence="1 2">
    <name type="scientific">Paramecium bursaria Chlorella virus NY2A</name>
    <name type="common">PBCV-NY2A</name>
    <dbReference type="NCBI Taxonomy" id="46021"/>
    <lineage>
        <taxon>Viruses</taxon>
        <taxon>Varidnaviria</taxon>
        <taxon>Bamfordvirae</taxon>
        <taxon>Nucleocytoviricota</taxon>
        <taxon>Megaviricetes</taxon>
        <taxon>Algavirales</taxon>
        <taxon>Phycodnaviridae</taxon>
        <taxon>Chlorovirus</taxon>
        <taxon>Chlorovirus americanus</taxon>
    </lineage>
</organism>
<proteinExistence type="predicted"/>
<evidence type="ECO:0000313" key="2">
    <source>
        <dbReference type="Proteomes" id="UP000202419"/>
    </source>
</evidence>
<reference evidence="1 2" key="1">
    <citation type="journal article" date="2007" name="Virology">
        <title>Sequence and annotation of the 369-kb NY-2A and the 345-kb AR158 viruses that infect Chlorella NC64A.</title>
        <authorList>
            <person name="Fitzgerald L.A."/>
            <person name="Graves M.V."/>
            <person name="Li X."/>
            <person name="Feldblyum T."/>
            <person name="Nierman W.C."/>
            <person name="Van Etten J.L."/>
        </authorList>
    </citation>
    <scope>NUCLEOTIDE SEQUENCE [LARGE SCALE GENOMIC DNA]</scope>
    <source>
        <strain evidence="1 2">NY-2A</strain>
    </source>
</reference>
<organismHost>
    <name type="scientific">Chlorella</name>
    <dbReference type="NCBI Taxonomy" id="3071"/>
</organismHost>
<protein>
    <submittedName>
        <fullName evidence="1">Uncharacterized protein b172L</fullName>
    </submittedName>
</protein>
<gene>
    <name evidence="1" type="primary">b172L</name>
    <name evidence="1" type="ORF">NY2A_b172L</name>
</gene>
<keyword evidence="2" id="KW-1185">Reference proteome</keyword>